<accession>A0A9D7K064</accession>
<protein>
    <submittedName>
        <fullName evidence="5">Helix-turn-helix domain-containing protein</fullName>
    </submittedName>
</protein>
<dbReference type="Proteomes" id="UP000886689">
    <property type="component" value="Unassembled WGS sequence"/>
</dbReference>
<organism evidence="5 6">
    <name type="scientific">Candidatus Proximibacter danicus</name>
    <dbReference type="NCBI Taxonomy" id="2954365"/>
    <lineage>
        <taxon>Bacteria</taxon>
        <taxon>Pseudomonadati</taxon>
        <taxon>Pseudomonadota</taxon>
        <taxon>Betaproteobacteria</taxon>
        <taxon>Candidatus Proximibacter</taxon>
    </lineage>
</organism>
<evidence type="ECO:0000313" key="5">
    <source>
        <dbReference type="EMBL" id="MBK8523975.1"/>
    </source>
</evidence>
<comment type="caution">
    <text evidence="5">The sequence shown here is derived from an EMBL/GenBank/DDBJ whole genome shotgun (WGS) entry which is preliminary data.</text>
</comment>
<keyword evidence="2" id="KW-0238">DNA-binding</keyword>
<dbReference type="AlphaFoldDB" id="A0A9D7K064"/>
<evidence type="ECO:0000256" key="3">
    <source>
        <dbReference type="ARBA" id="ARBA00023163"/>
    </source>
</evidence>
<feature type="domain" description="HTH cro/C1-type" evidence="4">
    <location>
        <begin position="46"/>
        <end position="88"/>
    </location>
</feature>
<dbReference type="InterPro" id="IPR010982">
    <property type="entry name" value="Lambda_DNA-bd_dom_sf"/>
</dbReference>
<name>A0A9D7K064_9PROT</name>
<gene>
    <name evidence="5" type="ORF">IPL58_07525</name>
</gene>
<dbReference type="PANTHER" id="PTHR40661">
    <property type="match status" value="1"/>
</dbReference>
<dbReference type="PROSITE" id="PS50943">
    <property type="entry name" value="HTH_CROC1"/>
    <property type="match status" value="1"/>
</dbReference>
<evidence type="ECO:0000313" key="6">
    <source>
        <dbReference type="Proteomes" id="UP000886689"/>
    </source>
</evidence>
<dbReference type="Pfam" id="PF00717">
    <property type="entry name" value="Peptidase_S24"/>
    <property type="match status" value="1"/>
</dbReference>
<evidence type="ECO:0000256" key="2">
    <source>
        <dbReference type="ARBA" id="ARBA00023125"/>
    </source>
</evidence>
<dbReference type="Gene3D" id="2.10.109.10">
    <property type="entry name" value="Umud Fragment, subunit A"/>
    <property type="match status" value="1"/>
</dbReference>
<reference evidence="5" key="1">
    <citation type="submission" date="2020-10" db="EMBL/GenBank/DDBJ databases">
        <title>Connecting structure to function with the recovery of over 1000 high-quality activated sludge metagenome-assembled genomes encoding full-length rRNA genes using long-read sequencing.</title>
        <authorList>
            <person name="Singleton C.M."/>
            <person name="Petriglieri F."/>
            <person name="Kristensen J.M."/>
            <person name="Kirkegaard R.H."/>
            <person name="Michaelsen T.Y."/>
            <person name="Andersen M.H."/>
            <person name="Karst S.M."/>
            <person name="Dueholm M.S."/>
            <person name="Nielsen P.H."/>
            <person name="Albertsen M."/>
        </authorList>
    </citation>
    <scope>NUCLEOTIDE SEQUENCE</scope>
    <source>
        <strain evidence="5">Hirt_18-Q3-R61-65_BATAC.395</strain>
    </source>
</reference>
<dbReference type="InterPro" id="IPR039418">
    <property type="entry name" value="LexA-like"/>
</dbReference>
<keyword evidence="1" id="KW-0805">Transcription regulation</keyword>
<evidence type="ECO:0000259" key="4">
    <source>
        <dbReference type="PROSITE" id="PS50943"/>
    </source>
</evidence>
<dbReference type="SMART" id="SM00530">
    <property type="entry name" value="HTH_XRE"/>
    <property type="match status" value="1"/>
</dbReference>
<dbReference type="PANTHER" id="PTHR40661:SF3">
    <property type="entry name" value="FELS-1 PROPHAGE TRANSCRIPTIONAL REGULATOR"/>
    <property type="match status" value="1"/>
</dbReference>
<dbReference type="InterPro" id="IPR015927">
    <property type="entry name" value="Peptidase_S24_S26A/B/C"/>
</dbReference>
<dbReference type="EMBL" id="JADJUC010000006">
    <property type="protein sequence ID" value="MBK8523975.1"/>
    <property type="molecule type" value="Genomic_DNA"/>
</dbReference>
<dbReference type="SUPFAM" id="SSF47413">
    <property type="entry name" value="lambda repressor-like DNA-binding domains"/>
    <property type="match status" value="1"/>
</dbReference>
<dbReference type="CDD" id="cd06529">
    <property type="entry name" value="S24_LexA-like"/>
    <property type="match status" value="1"/>
</dbReference>
<keyword evidence="3" id="KW-0804">Transcription</keyword>
<dbReference type="CDD" id="cd00093">
    <property type="entry name" value="HTH_XRE"/>
    <property type="match status" value="1"/>
</dbReference>
<sequence length="230" mass="25204">MNSVIHLDNQDDTSLRQKAFRKQFAENLNAALDRRGAIPSGYGRVTAVAELFGVSQNTAANWLRGGGVPELARLPEIAETLNTTVEQLVVGTPSTGAHAIDERYTIIDIHGNDEDEAHALYMLPEALREIGLPRGVTAMRVSGDDMDPYLRPGDVVFYDPRVNRIHTNGVFVLRIHDAPVVRRVQRSTVDGLRLICDNERFGSETLSEAALESSGIEVVGHVVGRLLVGR</sequence>
<evidence type="ECO:0000256" key="1">
    <source>
        <dbReference type="ARBA" id="ARBA00023015"/>
    </source>
</evidence>
<dbReference type="InterPro" id="IPR001387">
    <property type="entry name" value="Cro/C1-type_HTH"/>
</dbReference>
<dbReference type="GO" id="GO:0003677">
    <property type="term" value="F:DNA binding"/>
    <property type="evidence" value="ECO:0007669"/>
    <property type="project" value="UniProtKB-KW"/>
</dbReference>
<dbReference type="Gene3D" id="1.10.260.40">
    <property type="entry name" value="lambda repressor-like DNA-binding domains"/>
    <property type="match status" value="1"/>
</dbReference>
<dbReference type="SUPFAM" id="SSF51306">
    <property type="entry name" value="LexA/Signal peptidase"/>
    <property type="match status" value="1"/>
</dbReference>
<proteinExistence type="predicted"/>
<dbReference type="InterPro" id="IPR036286">
    <property type="entry name" value="LexA/Signal_pep-like_sf"/>
</dbReference>